<dbReference type="InterPro" id="IPR026592">
    <property type="entry name" value="BamE"/>
</dbReference>
<dbReference type="EMBL" id="CP003059">
    <property type="protein sequence ID" value="AEP36947.1"/>
    <property type="molecule type" value="Genomic_DNA"/>
</dbReference>
<evidence type="ECO:0000256" key="2">
    <source>
        <dbReference type="ARBA" id="ARBA00023136"/>
    </source>
</evidence>
<keyword evidence="3 4" id="KW-0998">Cell outer membrane</keyword>
<gene>
    <name evidence="4" type="primary">bamE</name>
    <name evidence="7" type="ordered locus">TASI_1197</name>
</gene>
<dbReference type="PANTHER" id="PTHR37482:SF1">
    <property type="entry name" value="OUTER MEMBRANE PROTEIN ASSEMBLY FACTOR BAME"/>
    <property type="match status" value="1"/>
</dbReference>
<keyword evidence="2 4" id="KW-0472">Membrane</keyword>
<dbReference type="OrthoDB" id="9808250at2"/>
<dbReference type="Gene3D" id="3.30.1450.10">
    <property type="match status" value="1"/>
</dbReference>
<keyword evidence="8" id="KW-1185">Reference proteome</keyword>
<dbReference type="HOGENOM" id="CLU_083835_3_1_4"/>
<dbReference type="PANTHER" id="PTHR37482">
    <property type="entry name" value="OUTER MEMBRANE PROTEIN ASSEMBLY FACTOR BAME"/>
    <property type="match status" value="1"/>
</dbReference>
<comment type="function">
    <text evidence="4">Part of the outer membrane protein assembly complex, which is involved in assembly and insertion of beta-barrel proteins into the outer membrane.</text>
</comment>
<dbReference type="GO" id="GO:0030674">
    <property type="term" value="F:protein-macromolecule adaptor activity"/>
    <property type="evidence" value="ECO:0007669"/>
    <property type="project" value="TreeGrafter"/>
</dbReference>
<keyword evidence="4" id="KW-0564">Palmitate</keyword>
<name>G4QBG9_TAYAM</name>
<keyword evidence="4 7" id="KW-0449">Lipoprotein</keyword>
<evidence type="ECO:0000256" key="5">
    <source>
        <dbReference type="SAM" id="MobiDB-lite"/>
    </source>
</evidence>
<sequence length="139" mass="15640">MKKSNLPKIAFSILLVSFVAGCSGGRWGFPYKAPIQQGNWVTQEQLDLLQKGMTKEQVVFALGNPVSKDIFRANRWDYRYTFKSGFGSMIKRDLSLWFDSNDRLVDWKADPLPQSQPATFKIQQTGGVKPEAAPEVPAN</sequence>
<organism evidence="7 8">
    <name type="scientific">Taylorella asinigenitalis (strain MCE3)</name>
    <dbReference type="NCBI Taxonomy" id="1008459"/>
    <lineage>
        <taxon>Bacteria</taxon>
        <taxon>Pseudomonadati</taxon>
        <taxon>Pseudomonadota</taxon>
        <taxon>Betaproteobacteria</taxon>
        <taxon>Burkholderiales</taxon>
        <taxon>Alcaligenaceae</taxon>
        <taxon>Taylorella</taxon>
    </lineage>
</organism>
<dbReference type="GO" id="GO:1990063">
    <property type="term" value="C:Bam protein complex"/>
    <property type="evidence" value="ECO:0007669"/>
    <property type="project" value="TreeGrafter"/>
</dbReference>
<dbReference type="AlphaFoldDB" id="G4QBG9"/>
<evidence type="ECO:0000259" key="6">
    <source>
        <dbReference type="Pfam" id="PF04355"/>
    </source>
</evidence>
<dbReference type="RefSeq" id="WP_014111841.1">
    <property type="nucleotide sequence ID" value="NC_016043.1"/>
</dbReference>
<dbReference type="Proteomes" id="UP000009284">
    <property type="component" value="Chromosome"/>
</dbReference>
<comment type="subcellular location">
    <subcellularLocation>
        <location evidence="4">Cell outer membrane</location>
        <topology evidence="4">Lipid-anchor</topology>
    </subcellularLocation>
</comment>
<evidence type="ECO:0000313" key="7">
    <source>
        <dbReference type="EMBL" id="AEP36947.1"/>
    </source>
</evidence>
<feature type="domain" description="Outer membrane protein assembly factor BamE" evidence="6">
    <location>
        <begin position="38"/>
        <end position="104"/>
    </location>
</feature>
<dbReference type="PROSITE" id="PS51257">
    <property type="entry name" value="PROKAR_LIPOPROTEIN"/>
    <property type="match status" value="1"/>
</dbReference>
<reference evidence="7 8" key="2">
    <citation type="journal article" date="2012" name="PLoS ONE">
        <title>Genomic characterization of the taylorella genus.</title>
        <authorList>
            <person name="Hebert L."/>
            <person name="Moumen B."/>
            <person name="Pons N."/>
            <person name="Duquesne F."/>
            <person name="Breuil M.F."/>
            <person name="Goux D."/>
            <person name="Batto J.M."/>
            <person name="Laugier C."/>
            <person name="Renault P."/>
            <person name="Petry S."/>
        </authorList>
    </citation>
    <scope>NUCLEOTIDE SEQUENCE [LARGE SCALE GENOMIC DNA]</scope>
    <source>
        <strain evidence="7 8">MCE3</strain>
    </source>
</reference>
<proteinExistence type="inferred from homology"/>
<evidence type="ECO:0000256" key="3">
    <source>
        <dbReference type="ARBA" id="ARBA00023237"/>
    </source>
</evidence>
<keyword evidence="1 4" id="KW-0732">Signal</keyword>
<dbReference type="eggNOG" id="COG2913">
    <property type="taxonomic scope" value="Bacteria"/>
</dbReference>
<comment type="subunit">
    <text evidence="4">Part of the Bam complex.</text>
</comment>
<evidence type="ECO:0000256" key="1">
    <source>
        <dbReference type="ARBA" id="ARBA00022729"/>
    </source>
</evidence>
<dbReference type="InterPro" id="IPR037873">
    <property type="entry name" value="BamE-like"/>
</dbReference>
<dbReference type="GO" id="GO:0043165">
    <property type="term" value="P:Gram-negative-bacterium-type cell outer membrane assembly"/>
    <property type="evidence" value="ECO:0007669"/>
    <property type="project" value="UniProtKB-UniRule"/>
</dbReference>
<dbReference type="GO" id="GO:0051205">
    <property type="term" value="P:protein insertion into membrane"/>
    <property type="evidence" value="ECO:0007669"/>
    <property type="project" value="UniProtKB-UniRule"/>
</dbReference>
<feature type="region of interest" description="Disordered" evidence="5">
    <location>
        <begin position="116"/>
        <end position="139"/>
    </location>
</feature>
<reference key="1">
    <citation type="submission" date="2011-09" db="EMBL/GenBank/DDBJ databases">
        <title>Genomic characterization of the Taylorella genus.</title>
        <authorList>
            <person name="Hebert L."/>
            <person name="Moumen B."/>
            <person name="Pons N."/>
            <person name="Duquesne F."/>
            <person name="Breuil M.-F."/>
            <person name="Goux D."/>
            <person name="Batto J.-M."/>
            <person name="Renault P."/>
            <person name="Laugier C."/>
            <person name="Petry S."/>
        </authorList>
    </citation>
    <scope>NUCLEOTIDE SEQUENCE</scope>
    <source>
        <strain>MCE3</strain>
    </source>
</reference>
<dbReference type="HAMAP" id="MF_00925">
    <property type="entry name" value="OM_assembly_BamE"/>
    <property type="match status" value="1"/>
</dbReference>
<dbReference type="Pfam" id="PF04355">
    <property type="entry name" value="BamE"/>
    <property type="match status" value="1"/>
</dbReference>
<dbReference type="STRING" id="1008459.TASI_1197"/>
<evidence type="ECO:0000313" key="8">
    <source>
        <dbReference type="Proteomes" id="UP000009284"/>
    </source>
</evidence>
<dbReference type="KEGG" id="tas:TASI_1197"/>
<dbReference type="InterPro" id="IPR007450">
    <property type="entry name" value="BamE_dom"/>
</dbReference>
<protein>
    <recommendedName>
        <fullName evidence="4">Outer membrane protein assembly factor BamE</fullName>
    </recommendedName>
</protein>
<feature type="compositionally biased region" description="Polar residues" evidence="5">
    <location>
        <begin position="116"/>
        <end position="126"/>
    </location>
</feature>
<accession>G4QBG9</accession>
<evidence type="ECO:0000256" key="4">
    <source>
        <dbReference type="HAMAP-Rule" id="MF_00925"/>
    </source>
</evidence>
<comment type="similarity">
    <text evidence="4">Belongs to the BamE family.</text>
</comment>